<dbReference type="GeneID" id="61463074"/>
<reference evidence="2 3" key="1">
    <citation type="submission" date="2011-10" db="EMBL/GenBank/DDBJ databases">
        <title>Whole genome sequence of Selenomonas ruminantium subsp. lactilytica TAM6421.</title>
        <authorList>
            <person name="Oguchi A."/>
            <person name="Ankai A."/>
            <person name="Kaneko J."/>
            <person name="Yamada-Narita S."/>
            <person name="Fukui S."/>
            <person name="Takahashi M."/>
            <person name="Onodera T."/>
            <person name="Kojima S."/>
            <person name="Fushimi T."/>
            <person name="Abe N."/>
            <person name="Kamio Y."/>
            <person name="Yamazaki S."/>
            <person name="Fujita N."/>
        </authorList>
    </citation>
    <scope>NUCLEOTIDE SEQUENCE [LARGE SCALE GENOMIC DNA]</scope>
    <source>
        <strain evidence="3">NBRC 103574 / TAM6421</strain>
        <plasmid evidence="2 3">pSRC6</plasmid>
    </source>
</reference>
<keyword evidence="2" id="KW-0614">Plasmid</keyword>
<evidence type="ECO:0000313" key="3">
    <source>
        <dbReference type="Proteomes" id="UP000007887"/>
    </source>
</evidence>
<organism evidence="2 3">
    <name type="scientific">Selenomonas ruminantium subsp. lactilytica (strain NBRC 103574 / TAM6421)</name>
    <dbReference type="NCBI Taxonomy" id="927704"/>
    <lineage>
        <taxon>Bacteria</taxon>
        <taxon>Bacillati</taxon>
        <taxon>Bacillota</taxon>
        <taxon>Negativicutes</taxon>
        <taxon>Selenomonadales</taxon>
        <taxon>Selenomonadaceae</taxon>
        <taxon>Selenomonas</taxon>
    </lineage>
</organism>
<sequence>MTRLERKRKSLAALEKRMEGLNEQRKQLEHEVTAITNEQKRSAEILKMYRAGQIFKEAGILDLYEHDEVLQLLMRYRDDVSRRKKIPY</sequence>
<evidence type="ECO:0000256" key="1">
    <source>
        <dbReference type="SAM" id="Coils"/>
    </source>
</evidence>
<dbReference type="EMBL" id="AP012295">
    <property type="protein sequence ID" value="BAL84764.1"/>
    <property type="molecule type" value="Genomic_DNA"/>
</dbReference>
<evidence type="ECO:0000313" key="2">
    <source>
        <dbReference type="EMBL" id="BAL84764.1"/>
    </source>
</evidence>
<geneLocation type="plasmid" evidence="2 3">
    <name>pSRC6</name>
</geneLocation>
<dbReference type="KEGG" id="sri:SELR_pSRC600120"/>
<dbReference type="OrthoDB" id="1667148at2"/>
<feature type="coiled-coil region" evidence="1">
    <location>
        <begin position="4"/>
        <end position="38"/>
    </location>
</feature>
<protein>
    <submittedName>
        <fullName evidence="2">Uncharacterized protein</fullName>
    </submittedName>
</protein>
<keyword evidence="1" id="KW-0175">Coiled coil</keyword>
<dbReference type="RefSeq" id="WP_014426064.1">
    <property type="nucleotide sequence ID" value="NC_017070.1"/>
</dbReference>
<dbReference type="HOGENOM" id="CLU_2467259_0_0_9"/>
<proteinExistence type="predicted"/>
<name>I0GVH7_SELRL</name>
<dbReference type="Proteomes" id="UP000007887">
    <property type="component" value="Plasmid pSRC6"/>
</dbReference>
<dbReference type="AlphaFoldDB" id="I0GVH7"/>
<gene>
    <name evidence="2" type="ordered locus">SELR_pSRC600120</name>
</gene>
<dbReference type="PATRIC" id="fig|927704.6.peg.3575"/>
<accession>I0GVH7</accession>